<protein>
    <recommendedName>
        <fullName evidence="2">Ribosomal protein S1</fullName>
    </recommendedName>
</protein>
<dbReference type="InterPro" id="IPR045502">
    <property type="entry name" value="DUF6489"/>
</dbReference>
<sequence>MKVTIDIDCTPQEARSFLGLPDIKPLQDAFMANMQEKMSSDLSGEDMEKMFDLWMTPGLKQAGQSMEAFQNLFWNAAKPSDK</sequence>
<dbReference type="AlphaFoldDB" id="A0A3B0RQU0"/>
<proteinExistence type="predicted"/>
<reference evidence="1" key="1">
    <citation type="submission" date="2018-06" db="EMBL/GenBank/DDBJ databases">
        <authorList>
            <person name="Zhirakovskaya E."/>
        </authorList>
    </citation>
    <scope>NUCLEOTIDE SEQUENCE</scope>
</reference>
<gene>
    <name evidence="1" type="ORF">MNBD_ALPHA02-668</name>
</gene>
<organism evidence="1">
    <name type="scientific">hydrothermal vent metagenome</name>
    <dbReference type="NCBI Taxonomy" id="652676"/>
    <lineage>
        <taxon>unclassified sequences</taxon>
        <taxon>metagenomes</taxon>
        <taxon>ecological metagenomes</taxon>
    </lineage>
</organism>
<accession>A0A3B0RQU0</accession>
<evidence type="ECO:0008006" key="2">
    <source>
        <dbReference type="Google" id="ProtNLM"/>
    </source>
</evidence>
<dbReference type="Pfam" id="PF20099">
    <property type="entry name" value="DUF6489"/>
    <property type="match status" value="1"/>
</dbReference>
<name>A0A3B0RQU0_9ZZZZ</name>
<dbReference type="EMBL" id="UOED01000092">
    <property type="protein sequence ID" value="VAV94507.1"/>
    <property type="molecule type" value="Genomic_DNA"/>
</dbReference>
<evidence type="ECO:0000313" key="1">
    <source>
        <dbReference type="EMBL" id="VAV94507.1"/>
    </source>
</evidence>